<evidence type="ECO:0000256" key="2">
    <source>
        <dbReference type="ARBA" id="ARBA00022737"/>
    </source>
</evidence>
<feature type="domain" description="Peptidase S53" evidence="4">
    <location>
        <begin position="98"/>
        <end position="427"/>
    </location>
</feature>
<dbReference type="Pfam" id="PF13620">
    <property type="entry name" value="CarboxypepD_reg"/>
    <property type="match status" value="1"/>
</dbReference>
<feature type="chain" id="PRO_5045771754" evidence="3">
    <location>
        <begin position="32"/>
        <end position="1308"/>
    </location>
</feature>
<dbReference type="PANTHER" id="PTHR24412">
    <property type="entry name" value="KELCH PROTEIN"/>
    <property type="match status" value="1"/>
</dbReference>
<accession>A0ABW2H752</accession>
<dbReference type="InterPro" id="IPR008969">
    <property type="entry name" value="CarboxyPept-like_regulatory"/>
</dbReference>
<dbReference type="Gene3D" id="2.60.40.1120">
    <property type="entry name" value="Carboxypeptidase-like, regulatory domain"/>
    <property type="match status" value="3"/>
</dbReference>
<proteinExistence type="predicted"/>
<reference evidence="6" key="1">
    <citation type="journal article" date="2019" name="Int. J. Syst. Evol. Microbiol.">
        <title>The Global Catalogue of Microorganisms (GCM) 10K type strain sequencing project: providing services to taxonomists for standard genome sequencing and annotation.</title>
        <authorList>
            <consortium name="The Broad Institute Genomics Platform"/>
            <consortium name="The Broad Institute Genome Sequencing Center for Infectious Disease"/>
            <person name="Wu L."/>
            <person name="Ma J."/>
        </authorList>
    </citation>
    <scope>NUCLEOTIDE SEQUENCE [LARGE SCALE GENOMIC DNA]</scope>
    <source>
        <strain evidence="6">CGMCC 1.9106</strain>
    </source>
</reference>
<dbReference type="Gene3D" id="3.40.50.200">
    <property type="entry name" value="Peptidase S8/S53 domain"/>
    <property type="match status" value="1"/>
</dbReference>
<dbReference type="InterPro" id="IPR015915">
    <property type="entry name" value="Kelch-typ_b-propeller"/>
</dbReference>
<evidence type="ECO:0000313" key="6">
    <source>
        <dbReference type="Proteomes" id="UP001596392"/>
    </source>
</evidence>
<dbReference type="PROSITE" id="PS51695">
    <property type="entry name" value="SEDOLISIN"/>
    <property type="match status" value="1"/>
</dbReference>
<dbReference type="SUPFAM" id="SSF52743">
    <property type="entry name" value="Subtilisin-like"/>
    <property type="match status" value="1"/>
</dbReference>
<evidence type="ECO:0000256" key="1">
    <source>
        <dbReference type="ARBA" id="ARBA00022441"/>
    </source>
</evidence>
<evidence type="ECO:0000313" key="5">
    <source>
        <dbReference type="EMBL" id="MFC7247811.1"/>
    </source>
</evidence>
<dbReference type="InterPro" id="IPR030400">
    <property type="entry name" value="Sedolisin_dom"/>
</dbReference>
<dbReference type="SMART" id="SM00612">
    <property type="entry name" value="Kelch"/>
    <property type="match status" value="4"/>
</dbReference>
<keyword evidence="2" id="KW-0677">Repeat</keyword>
<dbReference type="EMBL" id="JBHTAC010000065">
    <property type="protein sequence ID" value="MFC7247811.1"/>
    <property type="molecule type" value="Genomic_DNA"/>
</dbReference>
<dbReference type="Gene3D" id="2.60.120.260">
    <property type="entry name" value="Galactose-binding domain-like"/>
    <property type="match status" value="1"/>
</dbReference>
<dbReference type="Gene3D" id="2.120.10.80">
    <property type="entry name" value="Kelch-type beta propeller"/>
    <property type="match status" value="1"/>
</dbReference>
<keyword evidence="3" id="KW-0732">Signal</keyword>
<keyword evidence="6" id="KW-1185">Reference proteome</keyword>
<dbReference type="Pfam" id="PF01344">
    <property type="entry name" value="Kelch_1"/>
    <property type="match status" value="1"/>
</dbReference>
<dbReference type="PANTHER" id="PTHR24412:SF497">
    <property type="entry name" value="KELCH-LIKE PROTEIN 18"/>
    <property type="match status" value="1"/>
</dbReference>
<name>A0ABW2H752_9ACTN</name>
<protein>
    <submittedName>
        <fullName evidence="5">Carboxypeptidase regulatory-like domain-containing protein</fullName>
    </submittedName>
</protein>
<keyword evidence="1" id="KW-0880">Kelch repeat</keyword>
<organism evidence="5 6">
    <name type="scientific">Catellatospora aurea</name>
    <dbReference type="NCBI Taxonomy" id="1337874"/>
    <lineage>
        <taxon>Bacteria</taxon>
        <taxon>Bacillati</taxon>
        <taxon>Actinomycetota</taxon>
        <taxon>Actinomycetes</taxon>
        <taxon>Micromonosporales</taxon>
        <taxon>Micromonosporaceae</taxon>
        <taxon>Catellatospora</taxon>
    </lineage>
</organism>
<gene>
    <name evidence="5" type="ORF">ACFQO7_35565</name>
</gene>
<dbReference type="RefSeq" id="WP_376810515.1">
    <property type="nucleotide sequence ID" value="NZ_JBHTAC010000065.1"/>
</dbReference>
<comment type="caution">
    <text evidence="5">The sequence shown here is derived from an EMBL/GenBank/DDBJ whole genome shotgun (WGS) entry which is preliminary data.</text>
</comment>
<dbReference type="InterPro" id="IPR000209">
    <property type="entry name" value="Peptidase_S8/S53_dom"/>
</dbReference>
<dbReference type="SUPFAM" id="SSF49464">
    <property type="entry name" value="Carboxypeptidase regulatory domain-like"/>
    <property type="match status" value="2"/>
</dbReference>
<evidence type="ECO:0000256" key="3">
    <source>
        <dbReference type="SAM" id="SignalP"/>
    </source>
</evidence>
<sequence>MVVPSTGARRRHPGARIALVVLSLLATGALAGVPAQAAAQAEQAAPNRAAPQYRPAGCNTAEATTSTADGPLARCFALGLPTAGDGRQQKASGPPAGALGPADIRSAYRLPDGGEGQTVAIVGAFGYDAAEADLAVFRAHYGLPPCTTANGCFRKVDQSGGTNYPLEEPGWSIEAALDLDAVSAACPKCRILLVQADNNAMGNLGRAVDTAARLGAVAISNSYGVPGEAHYQHLYHAHYDHPGIAITVASGDIGNVQSFPATHPDVTAVGGTLLTRDSSPRGWSETAWEHAGSGCSSYEARPDYQAGIDTQCGDKRATADVSAAAAPESGLAVYNTLGQDGWAQWGGTSLAAPLLAGMYALAGDPLPGTYPVTYPYRKDRAAGLTDVTTGVNGYCGNLLCTAGAGWDGPTGLGTPAGVSALTLGASGQLTGTVTAGRNTHGKKHGALPGVTVTATDSTGATFHATTDAQGRYRLPVPVGGYDVTAAAAGYRSAPVAKAMVGSGARVVRDLTLTAIPTRTLTGTVTDGSGHGWPLYAKITVDGRAETARTDPYTGRYQVDLPVGGTYTVRATPVDLPGYVPGTATATIDAAKPGQTGTVRRDLVLTADDTSCDATGYAWRHQGVATDFTGWSGQPEDGWQVTDETGAGQTWRFDDPAHKGNLTGGDGGFATVDTWSQSGDINSALISPPADLTGVAAPVIGFDSDYSATNFGVQSADLELSLDGGATWSVVRHFADVSVSGHVEIAIPQAAGRSGVLVRFRYQGNLANWWQVDNVFVGTRACAAVPGGFIAGQVRDANTGRVLSGAKVSAGTGPAVTTDSAGFYRVFVAGGGAVPVTATGLRYGDATATVRTVGDRVVRRDWSLRAGQLAVSRSSLPVSVRPGRTVTSEVRLTNTGDRPLRVRLVEQDRGYTPQAGGHRAAGPETPLVKVAVSAGTRSRDFVRSAATPRPGQPAADGTAWVELPELPEPLIENTVADNDGTVYSVGGNTYGRMMAEGFVYDPQARVWKPIAALPQPLMGAGGAFVDGKLYVVGGWDLTGEPLATTYAYDPMTDRWSRRADLPAAVADAATTTVDGKLYAVAGCPTYTCDTPSHRTYRYDPDTNRWTRLADYPLGVADHACGAAGNGLICVGGQMPYLKDSTGDAFRYFAESDTWVPTTGLNPLYGMAYATVGGRLRVIGGVTASSITNQVMEFDPATAAWSKLPNANRAVLGGGAACGTYQVGGQISADALTGAAQQLPGAESCVRGTDVSWLAVKRTEITIPAGRTVTVTVTASAPAVAGHGVYAAQLAFETDTPYRTEPLAVVMTLR</sequence>
<dbReference type="InterPro" id="IPR036852">
    <property type="entry name" value="Peptidase_S8/S53_dom_sf"/>
</dbReference>
<dbReference type="Pfam" id="PF00082">
    <property type="entry name" value="Peptidase_S8"/>
    <property type="match status" value="1"/>
</dbReference>
<dbReference type="SUPFAM" id="SSF117281">
    <property type="entry name" value="Kelch motif"/>
    <property type="match status" value="1"/>
</dbReference>
<dbReference type="InterPro" id="IPR006652">
    <property type="entry name" value="Kelch_1"/>
</dbReference>
<feature type="signal peptide" evidence="3">
    <location>
        <begin position="1"/>
        <end position="31"/>
    </location>
</feature>
<evidence type="ECO:0000259" key="4">
    <source>
        <dbReference type="PROSITE" id="PS51695"/>
    </source>
</evidence>
<dbReference type="Proteomes" id="UP001596392">
    <property type="component" value="Unassembled WGS sequence"/>
</dbReference>
<dbReference type="Pfam" id="PF24681">
    <property type="entry name" value="Kelch_KLHDC2_KLHL20_DRC7"/>
    <property type="match status" value="1"/>
</dbReference>